<organism evidence="1 2">
    <name type="scientific">Alkalithermobacter paradoxus</name>
    <dbReference type="NCBI Taxonomy" id="29349"/>
    <lineage>
        <taxon>Bacteria</taxon>
        <taxon>Bacillati</taxon>
        <taxon>Bacillota</taxon>
        <taxon>Clostridia</taxon>
        <taxon>Peptostreptococcales</taxon>
        <taxon>Tepidibacteraceae</taxon>
        <taxon>Alkalithermobacter</taxon>
    </lineage>
</organism>
<dbReference type="EMBL" id="MZGW01000008">
    <property type="protein sequence ID" value="OPJ55061.1"/>
    <property type="molecule type" value="Genomic_DNA"/>
</dbReference>
<dbReference type="RefSeq" id="WP_158080497.1">
    <property type="nucleotide sequence ID" value="NZ_MZGW01000008.1"/>
</dbReference>
<keyword evidence="2" id="KW-1185">Reference proteome</keyword>
<name>A0A1V4I509_9FIRM</name>
<dbReference type="STRING" id="29349.CLOTH_17260"/>
<comment type="caution">
    <text evidence="1">The sequence shown here is derived from an EMBL/GenBank/DDBJ whole genome shotgun (WGS) entry which is preliminary data.</text>
</comment>
<proteinExistence type="predicted"/>
<evidence type="ECO:0000313" key="1">
    <source>
        <dbReference type="EMBL" id="OPJ55061.1"/>
    </source>
</evidence>
<sequence>MDTKDKKIPKEAKNIDLKAEMGEDFGINEKDIFSYRENNKQNGNFYKQGVTERMGK</sequence>
<reference evidence="1 2" key="1">
    <citation type="submission" date="2017-03" db="EMBL/GenBank/DDBJ databases">
        <title>Genome sequence of Clostridium thermoalcaliphilum DSM 7309.</title>
        <authorList>
            <person name="Poehlein A."/>
            <person name="Daniel R."/>
        </authorList>
    </citation>
    <scope>NUCLEOTIDE SEQUENCE [LARGE SCALE GENOMIC DNA]</scope>
    <source>
        <strain evidence="1 2">DSM 7309</strain>
    </source>
</reference>
<protein>
    <submittedName>
        <fullName evidence="1">Uncharacterized protein</fullName>
    </submittedName>
</protein>
<evidence type="ECO:0000313" key="2">
    <source>
        <dbReference type="Proteomes" id="UP000190140"/>
    </source>
</evidence>
<dbReference type="Proteomes" id="UP000190140">
    <property type="component" value="Unassembled WGS sequence"/>
</dbReference>
<accession>A0A1V4I509</accession>
<gene>
    <name evidence="1" type="ORF">CLOTH_17260</name>
</gene>
<dbReference type="AlphaFoldDB" id="A0A1V4I509"/>